<accession>A0A9R1UGU8</accession>
<proteinExistence type="predicted"/>
<reference evidence="1 2" key="1">
    <citation type="journal article" date="2017" name="Nat. Commun.">
        <title>Genome assembly with in vitro proximity ligation data and whole-genome triplication in lettuce.</title>
        <authorList>
            <person name="Reyes-Chin-Wo S."/>
            <person name="Wang Z."/>
            <person name="Yang X."/>
            <person name="Kozik A."/>
            <person name="Arikit S."/>
            <person name="Song C."/>
            <person name="Xia L."/>
            <person name="Froenicke L."/>
            <person name="Lavelle D.O."/>
            <person name="Truco M.J."/>
            <person name="Xia R."/>
            <person name="Zhu S."/>
            <person name="Xu C."/>
            <person name="Xu H."/>
            <person name="Xu X."/>
            <person name="Cox K."/>
            <person name="Korf I."/>
            <person name="Meyers B.C."/>
            <person name="Michelmore R.W."/>
        </authorList>
    </citation>
    <scope>NUCLEOTIDE SEQUENCE [LARGE SCALE GENOMIC DNA]</scope>
    <source>
        <strain evidence="2">cv. Salinas</strain>
        <tissue evidence="1">Seedlings</tissue>
    </source>
</reference>
<protein>
    <submittedName>
        <fullName evidence="1">Uncharacterized protein</fullName>
    </submittedName>
</protein>
<dbReference type="AlphaFoldDB" id="A0A9R1UGU8"/>
<name>A0A9R1UGU8_LACSA</name>
<gene>
    <name evidence="1" type="ORF">LSAT_V11C900469660</name>
</gene>
<dbReference type="Proteomes" id="UP000235145">
    <property type="component" value="Unassembled WGS sequence"/>
</dbReference>
<comment type="caution">
    <text evidence="1">The sequence shown here is derived from an EMBL/GenBank/DDBJ whole genome shotgun (WGS) entry which is preliminary data.</text>
</comment>
<dbReference type="EMBL" id="NBSK02000009">
    <property type="protein sequence ID" value="KAJ0186795.1"/>
    <property type="molecule type" value="Genomic_DNA"/>
</dbReference>
<dbReference type="PANTHER" id="PTHR47150">
    <property type="entry name" value="OS12G0169200 PROTEIN"/>
    <property type="match status" value="1"/>
</dbReference>
<keyword evidence="2" id="KW-1185">Reference proteome</keyword>
<organism evidence="1 2">
    <name type="scientific">Lactuca sativa</name>
    <name type="common">Garden lettuce</name>
    <dbReference type="NCBI Taxonomy" id="4236"/>
    <lineage>
        <taxon>Eukaryota</taxon>
        <taxon>Viridiplantae</taxon>
        <taxon>Streptophyta</taxon>
        <taxon>Embryophyta</taxon>
        <taxon>Tracheophyta</taxon>
        <taxon>Spermatophyta</taxon>
        <taxon>Magnoliopsida</taxon>
        <taxon>eudicotyledons</taxon>
        <taxon>Gunneridae</taxon>
        <taxon>Pentapetalae</taxon>
        <taxon>asterids</taxon>
        <taxon>campanulids</taxon>
        <taxon>Asterales</taxon>
        <taxon>Asteraceae</taxon>
        <taxon>Cichorioideae</taxon>
        <taxon>Cichorieae</taxon>
        <taxon>Lactucinae</taxon>
        <taxon>Lactuca</taxon>
    </lineage>
</organism>
<evidence type="ECO:0000313" key="1">
    <source>
        <dbReference type="EMBL" id="KAJ0186795.1"/>
    </source>
</evidence>
<evidence type="ECO:0000313" key="2">
    <source>
        <dbReference type="Proteomes" id="UP000235145"/>
    </source>
</evidence>
<dbReference type="PANTHER" id="PTHR47150:SF4">
    <property type="entry name" value="HARBINGER TRANSPOSASE-DERIVED PROTEIN-RELATED"/>
    <property type="match status" value="1"/>
</dbReference>
<sequence>MDHRNRETANELLVCDYFAPDSLYDPSKFEECFLISINLFLRIARYFEHARGKRGFTTIQKYTVTLRQLRYSIVADVSDEYLKNSFTVTYICDIRLKVMWNIYVSHIKLNMVSQGCLVALIVHIESGQIVPTCGVVNSREVIMRCRLLY</sequence>